<evidence type="ECO:0000313" key="4">
    <source>
        <dbReference type="EMBL" id="EKF19270.1"/>
    </source>
</evidence>
<dbReference type="InterPro" id="IPR000182">
    <property type="entry name" value="GNAT_dom"/>
</dbReference>
<dbReference type="OrthoDB" id="572496at2"/>
<dbReference type="AlphaFoldDB" id="K2MEX1"/>
<name>K2MEX1_9HYPH</name>
<accession>K2MEX1</accession>
<comment type="caution">
    <text evidence="4">The sequence shown here is derived from an EMBL/GenBank/DDBJ whole genome shotgun (WGS) entry which is preliminary data.</text>
</comment>
<reference evidence="4 5" key="1">
    <citation type="journal article" date="2012" name="J. Bacteriol.">
        <title>Genome Sequence of Nitratireductor pacificus Type Strain pht-3B.</title>
        <authorList>
            <person name="Lai Q."/>
            <person name="Li G."/>
            <person name="Shao Z."/>
        </authorList>
    </citation>
    <scope>NUCLEOTIDE SEQUENCE [LARGE SCALE GENOMIC DNA]</scope>
    <source>
        <strain evidence="5">pht-3B</strain>
    </source>
</reference>
<proteinExistence type="predicted"/>
<dbReference type="EMBL" id="AMRM01000008">
    <property type="protein sequence ID" value="EKF19270.1"/>
    <property type="molecule type" value="Genomic_DNA"/>
</dbReference>
<evidence type="ECO:0000256" key="1">
    <source>
        <dbReference type="ARBA" id="ARBA00022679"/>
    </source>
</evidence>
<protein>
    <submittedName>
        <fullName evidence="4">Acetyltransferase</fullName>
    </submittedName>
</protein>
<dbReference type="PANTHER" id="PTHR43800:SF1">
    <property type="entry name" value="PEPTIDYL-LYSINE N-ACETYLTRANSFERASE YJAB"/>
    <property type="match status" value="1"/>
</dbReference>
<sequence>MALPDGYAIRPYREADAAALADAEARAGRLFAAHGFAELAETPAMAPDAFHARATAGETLVCAHRGDGPVAFAIAGPVGPFMHLMELSVDPAHGRQGVGAALLDAVVARSVDAGLAGVSLSTFRDVPFNAPFYARHGFLPCAPGEAPAATRARFLLEIPPGIAPETRLIMLRRNSESVE</sequence>
<gene>
    <name evidence="4" type="ORF">NA2_09071</name>
</gene>
<organism evidence="4 5">
    <name type="scientific">Nitratireductor pacificus pht-3B</name>
    <dbReference type="NCBI Taxonomy" id="391937"/>
    <lineage>
        <taxon>Bacteria</taxon>
        <taxon>Pseudomonadati</taxon>
        <taxon>Pseudomonadota</taxon>
        <taxon>Alphaproteobacteria</taxon>
        <taxon>Hyphomicrobiales</taxon>
        <taxon>Phyllobacteriaceae</taxon>
        <taxon>Nitratireductor</taxon>
    </lineage>
</organism>
<feature type="domain" description="N-acetyltransferase" evidence="3">
    <location>
        <begin position="7"/>
        <end position="157"/>
    </location>
</feature>
<dbReference type="Proteomes" id="UP000006786">
    <property type="component" value="Unassembled WGS sequence"/>
</dbReference>
<dbReference type="CDD" id="cd04301">
    <property type="entry name" value="NAT_SF"/>
    <property type="match status" value="1"/>
</dbReference>
<dbReference type="RefSeq" id="WP_008596359.1">
    <property type="nucleotide sequence ID" value="NZ_AMRM01000008.1"/>
</dbReference>
<dbReference type="InterPro" id="IPR016181">
    <property type="entry name" value="Acyl_CoA_acyltransferase"/>
</dbReference>
<dbReference type="GO" id="GO:0016747">
    <property type="term" value="F:acyltransferase activity, transferring groups other than amino-acyl groups"/>
    <property type="evidence" value="ECO:0007669"/>
    <property type="project" value="InterPro"/>
</dbReference>
<dbReference type="SUPFAM" id="SSF55729">
    <property type="entry name" value="Acyl-CoA N-acyltransferases (Nat)"/>
    <property type="match status" value="1"/>
</dbReference>
<keyword evidence="2" id="KW-0012">Acyltransferase</keyword>
<evidence type="ECO:0000256" key="2">
    <source>
        <dbReference type="ARBA" id="ARBA00023315"/>
    </source>
</evidence>
<dbReference type="Pfam" id="PF00583">
    <property type="entry name" value="Acetyltransf_1"/>
    <property type="match status" value="1"/>
</dbReference>
<dbReference type="STRING" id="391937.NA2_09071"/>
<evidence type="ECO:0000259" key="3">
    <source>
        <dbReference type="PROSITE" id="PS51186"/>
    </source>
</evidence>
<keyword evidence="1 4" id="KW-0808">Transferase</keyword>
<dbReference type="PROSITE" id="PS51186">
    <property type="entry name" value="GNAT"/>
    <property type="match status" value="1"/>
</dbReference>
<dbReference type="PATRIC" id="fig|391937.3.peg.1866"/>
<dbReference type="Gene3D" id="3.40.630.30">
    <property type="match status" value="1"/>
</dbReference>
<keyword evidence="5" id="KW-1185">Reference proteome</keyword>
<dbReference type="PANTHER" id="PTHR43800">
    <property type="entry name" value="PEPTIDYL-LYSINE N-ACETYLTRANSFERASE YJAB"/>
    <property type="match status" value="1"/>
</dbReference>
<dbReference type="eggNOG" id="COG0456">
    <property type="taxonomic scope" value="Bacteria"/>
</dbReference>
<evidence type="ECO:0000313" key="5">
    <source>
        <dbReference type="Proteomes" id="UP000006786"/>
    </source>
</evidence>